<reference evidence="1 2" key="1">
    <citation type="submission" date="2014-02" db="EMBL/GenBank/DDBJ databases">
        <title>Transposable element dynamics among asymbiotic and ectomycorrhizal Amanita fungi.</title>
        <authorList>
            <consortium name="DOE Joint Genome Institute"/>
            <person name="Hess J."/>
            <person name="Skrede I."/>
            <person name="Wolfe B."/>
            <person name="LaButti K."/>
            <person name="Ohm R.A."/>
            <person name="Grigoriev I.V."/>
            <person name="Pringle A."/>
        </authorList>
    </citation>
    <scope>NUCLEOTIDE SEQUENCE [LARGE SCALE GENOMIC DNA]</scope>
    <source>
        <strain evidence="1 2">SKay4041</strain>
    </source>
</reference>
<dbReference type="STRING" id="703135.A0A2A9NIK6"/>
<dbReference type="Gene3D" id="2.40.50.40">
    <property type="match status" value="1"/>
</dbReference>
<evidence type="ECO:0008006" key="3">
    <source>
        <dbReference type="Google" id="ProtNLM"/>
    </source>
</evidence>
<feature type="non-terminal residue" evidence="1">
    <location>
        <position position="1"/>
    </location>
</feature>
<dbReference type="OrthoDB" id="3647690at2759"/>
<dbReference type="EMBL" id="KZ302108">
    <property type="protein sequence ID" value="PFH47493.1"/>
    <property type="molecule type" value="Genomic_DNA"/>
</dbReference>
<name>A0A2A9NIK6_9AGAR</name>
<protein>
    <recommendedName>
        <fullName evidence="3">Chromo domain-containing protein</fullName>
    </recommendedName>
</protein>
<dbReference type="AlphaFoldDB" id="A0A2A9NIK6"/>
<dbReference type="Proteomes" id="UP000242287">
    <property type="component" value="Unassembled WGS sequence"/>
</dbReference>
<keyword evidence="2" id="KW-1185">Reference proteome</keyword>
<evidence type="ECO:0000313" key="2">
    <source>
        <dbReference type="Proteomes" id="UP000242287"/>
    </source>
</evidence>
<evidence type="ECO:0000313" key="1">
    <source>
        <dbReference type="EMBL" id="PFH47493.1"/>
    </source>
</evidence>
<sequence length="51" mass="5956">LWEVIEITSERSKSYRVKWKGNDPATGKPWAQSWVPKGDVTNDLVIKWKRA</sequence>
<accession>A0A2A9NIK6</accession>
<gene>
    <name evidence="1" type="ORF">AMATHDRAFT_129686</name>
</gene>
<feature type="non-terminal residue" evidence="1">
    <location>
        <position position="51"/>
    </location>
</feature>
<organism evidence="1 2">
    <name type="scientific">Amanita thiersii Skay4041</name>
    <dbReference type="NCBI Taxonomy" id="703135"/>
    <lineage>
        <taxon>Eukaryota</taxon>
        <taxon>Fungi</taxon>
        <taxon>Dikarya</taxon>
        <taxon>Basidiomycota</taxon>
        <taxon>Agaricomycotina</taxon>
        <taxon>Agaricomycetes</taxon>
        <taxon>Agaricomycetidae</taxon>
        <taxon>Agaricales</taxon>
        <taxon>Pluteineae</taxon>
        <taxon>Amanitaceae</taxon>
        <taxon>Amanita</taxon>
    </lineage>
</organism>
<proteinExistence type="predicted"/>